<evidence type="ECO:0000259" key="9">
    <source>
        <dbReference type="PROSITE" id="PS50011"/>
    </source>
</evidence>
<dbReference type="InterPro" id="IPR008271">
    <property type="entry name" value="Ser/Thr_kinase_AS"/>
</dbReference>
<reference evidence="10 11" key="1">
    <citation type="journal article" date="2023" name="Plants (Basel)">
        <title>Bridging the Gap: Combining Genomics and Transcriptomics Approaches to Understand Stylosanthes scabra, an Orphan Legume from the Brazilian Caatinga.</title>
        <authorList>
            <person name="Ferreira-Neto J.R.C."/>
            <person name="da Silva M.D."/>
            <person name="Binneck E."/>
            <person name="de Melo N.F."/>
            <person name="da Silva R.H."/>
            <person name="de Melo A.L.T.M."/>
            <person name="Pandolfi V."/>
            <person name="Bustamante F.O."/>
            <person name="Brasileiro-Vidal A.C."/>
            <person name="Benko-Iseppon A.M."/>
        </authorList>
    </citation>
    <scope>NUCLEOTIDE SEQUENCE [LARGE SCALE GENOMIC DNA]</scope>
    <source>
        <tissue evidence="10">Leaves</tissue>
    </source>
</reference>
<comment type="caution">
    <text evidence="10">The sequence shown here is derived from an EMBL/GenBank/DDBJ whole genome shotgun (WGS) entry which is preliminary data.</text>
</comment>
<dbReference type="Gene3D" id="2.60.120.430">
    <property type="entry name" value="Galactose-binding lectin"/>
    <property type="match status" value="1"/>
</dbReference>
<dbReference type="PROSITE" id="PS50011">
    <property type="entry name" value="PROTEIN_KINASE_DOM"/>
    <property type="match status" value="1"/>
</dbReference>
<keyword evidence="7" id="KW-0812">Transmembrane</keyword>
<dbReference type="InterPro" id="IPR001245">
    <property type="entry name" value="Ser-Thr/Tyr_kinase_cat_dom"/>
</dbReference>
<keyword evidence="7" id="KW-0472">Membrane</keyword>
<sequence>MNMIISFLLFLLVLHQQHYFIKPVYSSSYSGVQDLAINCGSDTSSDSGGIWIGDTTSTTNSKHFSLLESSPQKNQSSIPVVTPHHDYPGSISIPYGTARISRYQFTYSFHAVTPGVKFIRLHFNPASYPNFHPSKSLFSVKSGPYTLLKDFNASRATQEQQNKTLFVEYGHCINVEPGQNLTLTFIPNTSHKNSYAFVNGIQVMSLFKYHHQCNKQKNSGFKFYEVVHNEETSLNCSSAQSPRPRKPVSGVVFYCVIAASVFISVSSVFLLCIWVRRNSRMKHKAKMELLYQETSSRKSITLASGNSCRCFSIIEIRAATINFDGIFVVGVGGFGKVYKGYIDDGTKPIAIKRFIPENGVQGVQEFKNEVEMLSQLSHPHLVSLIGYCNDEDDMIIVYDFMANGTLRDHLYGSCNTPLSWKQRLKICIGAGLGLEYLHSGEKFKIIHRDVKTSNILLDEEWVAKVSDFGLSKIGPNGISKFHVSTEVKGSLGYLDPEYSKTKRLTHKSDVYSFGVVLLEVLCGRAPLLRKVEGPKRCLVEWARSCQSEGPHAIDQMVDPFIRGKIAQECLSKFVEMALNCVVHEGNQRPSMEEVVEGLELALQLQLKAEEE</sequence>
<keyword evidence="11" id="KW-1185">Reference proteome</keyword>
<dbReference type="Gene3D" id="3.30.200.20">
    <property type="entry name" value="Phosphorylase Kinase, domain 1"/>
    <property type="match status" value="1"/>
</dbReference>
<evidence type="ECO:0000313" key="10">
    <source>
        <dbReference type="EMBL" id="MED6132831.1"/>
    </source>
</evidence>
<keyword evidence="4" id="KW-0418">Kinase</keyword>
<dbReference type="InterPro" id="IPR000719">
    <property type="entry name" value="Prot_kinase_dom"/>
</dbReference>
<dbReference type="Gene3D" id="1.10.510.10">
    <property type="entry name" value="Transferase(Phosphotransferase) domain 1"/>
    <property type="match status" value="1"/>
</dbReference>
<dbReference type="SUPFAM" id="SSF56112">
    <property type="entry name" value="Protein kinase-like (PK-like)"/>
    <property type="match status" value="1"/>
</dbReference>
<dbReference type="PANTHER" id="PTHR27003:SF434">
    <property type="entry name" value="RECEPTOR-LIKE PROTEIN KINASE FERONIA"/>
    <property type="match status" value="1"/>
</dbReference>
<evidence type="ECO:0000256" key="8">
    <source>
        <dbReference type="SAM" id="SignalP"/>
    </source>
</evidence>
<organism evidence="10 11">
    <name type="scientific">Stylosanthes scabra</name>
    <dbReference type="NCBI Taxonomy" id="79078"/>
    <lineage>
        <taxon>Eukaryota</taxon>
        <taxon>Viridiplantae</taxon>
        <taxon>Streptophyta</taxon>
        <taxon>Embryophyta</taxon>
        <taxon>Tracheophyta</taxon>
        <taxon>Spermatophyta</taxon>
        <taxon>Magnoliopsida</taxon>
        <taxon>eudicotyledons</taxon>
        <taxon>Gunneridae</taxon>
        <taxon>Pentapetalae</taxon>
        <taxon>rosids</taxon>
        <taxon>fabids</taxon>
        <taxon>Fabales</taxon>
        <taxon>Fabaceae</taxon>
        <taxon>Papilionoideae</taxon>
        <taxon>50 kb inversion clade</taxon>
        <taxon>dalbergioids sensu lato</taxon>
        <taxon>Dalbergieae</taxon>
        <taxon>Pterocarpus clade</taxon>
        <taxon>Stylosanthes</taxon>
    </lineage>
</organism>
<evidence type="ECO:0000256" key="5">
    <source>
        <dbReference type="ARBA" id="ARBA00022840"/>
    </source>
</evidence>
<dbReference type="EMBL" id="JASCZI010060492">
    <property type="protein sequence ID" value="MED6132831.1"/>
    <property type="molecule type" value="Genomic_DNA"/>
</dbReference>
<gene>
    <name evidence="10" type="ORF">PIB30_022615</name>
</gene>
<evidence type="ECO:0000256" key="3">
    <source>
        <dbReference type="ARBA" id="ARBA00022741"/>
    </source>
</evidence>
<evidence type="ECO:0000256" key="6">
    <source>
        <dbReference type="PROSITE-ProRule" id="PRU10141"/>
    </source>
</evidence>
<dbReference type="InterPro" id="IPR011009">
    <property type="entry name" value="Kinase-like_dom_sf"/>
</dbReference>
<keyword evidence="3 6" id="KW-0547">Nucleotide-binding</keyword>
<evidence type="ECO:0000256" key="1">
    <source>
        <dbReference type="ARBA" id="ARBA00022527"/>
    </source>
</evidence>
<keyword evidence="5 6" id="KW-0067">ATP-binding</keyword>
<feature type="signal peptide" evidence="8">
    <location>
        <begin position="1"/>
        <end position="26"/>
    </location>
</feature>
<protein>
    <recommendedName>
        <fullName evidence="9">Protein kinase domain-containing protein</fullName>
    </recommendedName>
</protein>
<evidence type="ECO:0000256" key="2">
    <source>
        <dbReference type="ARBA" id="ARBA00022679"/>
    </source>
</evidence>
<keyword evidence="1" id="KW-0723">Serine/threonine-protein kinase</keyword>
<dbReference type="InterPro" id="IPR045272">
    <property type="entry name" value="ANXUR1/2-like"/>
</dbReference>
<keyword evidence="2" id="KW-0808">Transferase</keyword>
<dbReference type="SMART" id="SM00220">
    <property type="entry name" value="S_TKc"/>
    <property type="match status" value="1"/>
</dbReference>
<dbReference type="Proteomes" id="UP001341840">
    <property type="component" value="Unassembled WGS sequence"/>
</dbReference>
<keyword evidence="8" id="KW-0732">Signal</keyword>
<feature type="transmembrane region" description="Helical" evidence="7">
    <location>
        <begin position="251"/>
        <end position="275"/>
    </location>
</feature>
<proteinExistence type="predicted"/>
<dbReference type="PANTHER" id="PTHR27003">
    <property type="entry name" value="OS07G0166700 PROTEIN"/>
    <property type="match status" value="1"/>
</dbReference>
<feature type="chain" id="PRO_5047338178" description="Protein kinase domain-containing protein" evidence="8">
    <location>
        <begin position="27"/>
        <end position="611"/>
    </location>
</feature>
<dbReference type="CDD" id="cd14066">
    <property type="entry name" value="STKc_IRAK"/>
    <property type="match status" value="1"/>
</dbReference>
<name>A0ABU6S8P1_9FABA</name>
<dbReference type="Pfam" id="PF07714">
    <property type="entry name" value="PK_Tyr_Ser-Thr"/>
    <property type="match status" value="1"/>
</dbReference>
<dbReference type="PROSITE" id="PS00108">
    <property type="entry name" value="PROTEIN_KINASE_ST"/>
    <property type="match status" value="1"/>
</dbReference>
<feature type="domain" description="Protein kinase" evidence="9">
    <location>
        <begin position="323"/>
        <end position="602"/>
    </location>
</feature>
<keyword evidence="7" id="KW-1133">Transmembrane helix</keyword>
<evidence type="ECO:0000313" key="11">
    <source>
        <dbReference type="Proteomes" id="UP001341840"/>
    </source>
</evidence>
<dbReference type="InterPro" id="IPR017441">
    <property type="entry name" value="Protein_kinase_ATP_BS"/>
</dbReference>
<dbReference type="PROSITE" id="PS00107">
    <property type="entry name" value="PROTEIN_KINASE_ATP"/>
    <property type="match status" value="1"/>
</dbReference>
<evidence type="ECO:0000256" key="4">
    <source>
        <dbReference type="ARBA" id="ARBA00022777"/>
    </source>
</evidence>
<accession>A0ABU6S8P1</accession>
<feature type="binding site" evidence="6">
    <location>
        <position position="352"/>
    </location>
    <ligand>
        <name>ATP</name>
        <dbReference type="ChEBI" id="CHEBI:30616"/>
    </ligand>
</feature>
<evidence type="ECO:0000256" key="7">
    <source>
        <dbReference type="SAM" id="Phobius"/>
    </source>
</evidence>